<dbReference type="GO" id="GO:0030245">
    <property type="term" value="P:cellulose catabolic process"/>
    <property type="evidence" value="ECO:0007669"/>
    <property type="project" value="UniProtKB-KW"/>
</dbReference>
<dbReference type="AlphaFoldDB" id="A0A0J1HA78"/>
<dbReference type="RefSeq" id="WP_047885494.1">
    <property type="nucleotide sequence ID" value="NZ_CP071325.1"/>
</dbReference>
<dbReference type="STRING" id="320778.ABT57_12045"/>
<evidence type="ECO:0000313" key="10">
    <source>
        <dbReference type="Proteomes" id="UP000035909"/>
    </source>
</evidence>
<evidence type="ECO:0000256" key="4">
    <source>
        <dbReference type="ARBA" id="ARBA00022801"/>
    </source>
</evidence>
<protein>
    <recommendedName>
        <fullName evidence="3">cellulase</fullName>
        <ecNumber evidence="3">3.2.1.4</ecNumber>
    </recommendedName>
</protein>
<comment type="caution">
    <text evidence="9">The sequence shown here is derived from an EMBL/GenBank/DDBJ whole genome shotgun (WGS) entry which is preliminary data.</text>
</comment>
<dbReference type="PRINTS" id="PR00735">
    <property type="entry name" value="GLHYDRLASE8"/>
</dbReference>
<dbReference type="OrthoDB" id="9766708at2"/>
<dbReference type="Pfam" id="PF01270">
    <property type="entry name" value="Glyco_hydro_8"/>
    <property type="match status" value="1"/>
</dbReference>
<comment type="catalytic activity">
    <reaction evidence="1">
        <text>Endohydrolysis of (1-&gt;4)-beta-D-glucosidic linkages in cellulose, lichenin and cereal beta-D-glucans.</text>
        <dbReference type="EC" id="3.2.1.4"/>
    </reaction>
</comment>
<keyword evidence="7" id="KW-0119">Carbohydrate metabolism</keyword>
<keyword evidence="4" id="KW-0378">Hydrolase</keyword>
<dbReference type="EMBL" id="LDOU01000013">
    <property type="protein sequence ID" value="KLV08566.1"/>
    <property type="molecule type" value="Genomic_DNA"/>
</dbReference>
<keyword evidence="6" id="KW-0326">Glycosidase</keyword>
<dbReference type="InterPro" id="IPR012341">
    <property type="entry name" value="6hp_glycosidase-like_sf"/>
</dbReference>
<feature type="chain" id="PRO_5005252304" description="cellulase" evidence="8">
    <location>
        <begin position="24"/>
        <end position="379"/>
    </location>
</feature>
<evidence type="ECO:0000256" key="5">
    <source>
        <dbReference type="ARBA" id="ARBA00023001"/>
    </source>
</evidence>
<dbReference type="SUPFAM" id="SSF48208">
    <property type="entry name" value="Six-hairpin glycosidases"/>
    <property type="match status" value="1"/>
</dbReference>
<proteinExistence type="inferred from homology"/>
<name>A0A0J1HA78_9GAMM</name>
<evidence type="ECO:0000256" key="7">
    <source>
        <dbReference type="ARBA" id="ARBA00023326"/>
    </source>
</evidence>
<evidence type="ECO:0000313" key="9">
    <source>
        <dbReference type="EMBL" id="KLV08566.1"/>
    </source>
</evidence>
<accession>A0A0J1HA78</accession>
<dbReference type="InterPro" id="IPR002037">
    <property type="entry name" value="Glyco_hydro_8"/>
</dbReference>
<keyword evidence="8" id="KW-0732">Signal</keyword>
<evidence type="ECO:0000256" key="6">
    <source>
        <dbReference type="ARBA" id="ARBA00023295"/>
    </source>
</evidence>
<dbReference type="Gene3D" id="1.50.10.10">
    <property type="match status" value="1"/>
</dbReference>
<dbReference type="GO" id="GO:0008810">
    <property type="term" value="F:cellulase activity"/>
    <property type="evidence" value="ECO:0007669"/>
    <property type="project" value="UniProtKB-EC"/>
</dbReference>
<sequence length="379" mass="42139">MRKWIAILTMMLSLQVLSSQVLASQELANSCDWPQWEHFKSVYMKQGRVIDGSDARLITTSEGQSYALFFALVANDKQAFSDVLDWTQTHLSGGDLTARLPAWLWGRKPDGQFGVLDANPASDSDLWIAYSLAEAGRIWDNYYYQSLAYLLASRILREETITLDGIGMVLLPAPEGFAQGNGEFRINPSYQPLQLVARMHSLYPQPEWASLYQSSTAMLMKTMPAGFSPDWARLKGGQYSADAETGPVGSYNAIRTYLWAGMLDDSVEEKARLVKAMQPMVKATIELQAPPREVNTVEGTYSQSGSAGFSAAMLPLLAASGQQAVLASQADRASAVFNHDRYDHYYDNVLALFGLGWHNERYRFGPKGELLPSWSNQCQ</sequence>
<comment type="similarity">
    <text evidence="2">Belongs to the glycosyl hydrolase 8 (cellulase D) family.</text>
</comment>
<dbReference type="PATRIC" id="fig|320778.3.peg.2625"/>
<dbReference type="InterPro" id="IPR008928">
    <property type="entry name" value="6-hairpin_glycosidase_sf"/>
</dbReference>
<evidence type="ECO:0000256" key="1">
    <source>
        <dbReference type="ARBA" id="ARBA00000966"/>
    </source>
</evidence>
<gene>
    <name evidence="9" type="ORF">ABT57_12045</name>
</gene>
<dbReference type="EC" id="3.2.1.4" evidence="3"/>
<feature type="signal peptide" evidence="8">
    <location>
        <begin position="1"/>
        <end position="23"/>
    </location>
</feature>
<keyword evidence="7" id="KW-0624">Polysaccharide degradation</keyword>
<evidence type="ECO:0000256" key="2">
    <source>
        <dbReference type="ARBA" id="ARBA00009209"/>
    </source>
</evidence>
<organism evidence="9 10">
    <name type="scientific">Photobacterium ganghwense</name>
    <dbReference type="NCBI Taxonomy" id="320778"/>
    <lineage>
        <taxon>Bacteria</taxon>
        <taxon>Pseudomonadati</taxon>
        <taxon>Pseudomonadota</taxon>
        <taxon>Gammaproteobacteria</taxon>
        <taxon>Vibrionales</taxon>
        <taxon>Vibrionaceae</taxon>
        <taxon>Photobacterium</taxon>
    </lineage>
</organism>
<evidence type="ECO:0000256" key="8">
    <source>
        <dbReference type="SAM" id="SignalP"/>
    </source>
</evidence>
<keyword evidence="10" id="KW-1185">Reference proteome</keyword>
<reference evidence="9 10" key="1">
    <citation type="submission" date="2015-05" db="EMBL/GenBank/DDBJ databases">
        <title>Photobacterium galathea sp. nov.</title>
        <authorList>
            <person name="Machado H."/>
            <person name="Gram L."/>
        </authorList>
    </citation>
    <scope>NUCLEOTIDE SEQUENCE [LARGE SCALE GENOMIC DNA]</scope>
    <source>
        <strain evidence="9 10">DSM 22954</strain>
    </source>
</reference>
<dbReference type="Proteomes" id="UP000035909">
    <property type="component" value="Unassembled WGS sequence"/>
</dbReference>
<evidence type="ECO:0000256" key="3">
    <source>
        <dbReference type="ARBA" id="ARBA00012601"/>
    </source>
</evidence>
<dbReference type="NCBIfam" id="NF008305">
    <property type="entry name" value="PRK11097.1"/>
    <property type="match status" value="1"/>
</dbReference>
<keyword evidence="5" id="KW-0136">Cellulose degradation</keyword>